<reference evidence="8" key="1">
    <citation type="submission" date="2025-08" db="UniProtKB">
        <authorList>
            <consortium name="RefSeq"/>
        </authorList>
    </citation>
    <scope>IDENTIFICATION</scope>
    <source>
        <tissue evidence="8">Liver</tissue>
    </source>
</reference>
<feature type="domain" description="AAA+ ATPase" evidence="6">
    <location>
        <begin position="970"/>
        <end position="1293"/>
    </location>
</feature>
<gene>
    <name evidence="8" type="primary">Ak9</name>
</gene>
<organism evidence="7 8">
    <name type="scientific">Mesocricetus auratus</name>
    <name type="common">Golden hamster</name>
    <dbReference type="NCBI Taxonomy" id="10036"/>
    <lineage>
        <taxon>Eukaryota</taxon>
        <taxon>Metazoa</taxon>
        <taxon>Chordata</taxon>
        <taxon>Craniata</taxon>
        <taxon>Vertebrata</taxon>
        <taxon>Euteleostomi</taxon>
        <taxon>Mammalia</taxon>
        <taxon>Eutheria</taxon>
        <taxon>Euarchontoglires</taxon>
        <taxon>Glires</taxon>
        <taxon>Rodentia</taxon>
        <taxon>Myomorpha</taxon>
        <taxon>Muroidea</taxon>
        <taxon>Cricetidae</taxon>
        <taxon>Cricetinae</taxon>
        <taxon>Mesocricetus</taxon>
    </lineage>
</organism>
<name>A0ABM2YJ86_MESAU</name>
<feature type="region of interest" description="Disordered" evidence="5">
    <location>
        <begin position="184"/>
        <end position="209"/>
    </location>
</feature>
<dbReference type="PANTHER" id="PTHR23359">
    <property type="entry name" value="NUCLEOTIDE KINASE"/>
    <property type="match status" value="1"/>
</dbReference>
<dbReference type="SMART" id="SM00382">
    <property type="entry name" value="AAA"/>
    <property type="match status" value="3"/>
</dbReference>
<evidence type="ECO:0000313" key="8">
    <source>
        <dbReference type="RefSeq" id="XP_040614141.1"/>
    </source>
</evidence>
<feature type="coiled-coil region" evidence="4">
    <location>
        <begin position="1022"/>
        <end position="1053"/>
    </location>
</feature>
<keyword evidence="4" id="KW-0175">Coiled coil</keyword>
<evidence type="ECO:0000256" key="3">
    <source>
        <dbReference type="ARBA" id="ARBA00022777"/>
    </source>
</evidence>
<proteinExistence type="predicted"/>
<feature type="domain" description="AAA+ ATPase" evidence="6">
    <location>
        <begin position="29"/>
        <end position="329"/>
    </location>
</feature>
<feature type="compositionally biased region" description="Acidic residues" evidence="5">
    <location>
        <begin position="197"/>
        <end position="209"/>
    </location>
</feature>
<accession>A0ABM2YJ86</accession>
<dbReference type="Gene3D" id="3.40.50.300">
    <property type="entry name" value="P-loop containing nucleotide triphosphate hydrolases"/>
    <property type="match status" value="4"/>
</dbReference>
<keyword evidence="1" id="KW-0808">Transferase</keyword>
<feature type="region of interest" description="Disordered" evidence="5">
    <location>
        <begin position="1217"/>
        <end position="1241"/>
    </location>
</feature>
<evidence type="ECO:0000259" key="6">
    <source>
        <dbReference type="SMART" id="SM00382"/>
    </source>
</evidence>
<keyword evidence="3 8" id="KW-0418">Kinase</keyword>
<feature type="coiled-coil region" evidence="4">
    <location>
        <begin position="454"/>
        <end position="484"/>
    </location>
</feature>
<feature type="compositionally biased region" description="Acidic residues" evidence="5">
    <location>
        <begin position="873"/>
        <end position="899"/>
    </location>
</feature>
<evidence type="ECO:0000256" key="2">
    <source>
        <dbReference type="ARBA" id="ARBA00022741"/>
    </source>
</evidence>
<feature type="region of interest" description="Disordered" evidence="5">
    <location>
        <begin position="1193"/>
        <end position="1212"/>
    </location>
</feature>
<feature type="region of interest" description="Disordered" evidence="5">
    <location>
        <begin position="873"/>
        <end position="906"/>
    </location>
</feature>
<dbReference type="CDD" id="cd01428">
    <property type="entry name" value="ADK"/>
    <property type="match status" value="2"/>
</dbReference>
<dbReference type="InterPro" id="IPR003593">
    <property type="entry name" value="AAA+_ATPase"/>
</dbReference>
<dbReference type="Pfam" id="PF00406">
    <property type="entry name" value="ADK"/>
    <property type="match status" value="2"/>
</dbReference>
<evidence type="ECO:0000256" key="5">
    <source>
        <dbReference type="SAM" id="MobiDB-lite"/>
    </source>
</evidence>
<evidence type="ECO:0000256" key="4">
    <source>
        <dbReference type="SAM" id="Coils"/>
    </source>
</evidence>
<dbReference type="InterPro" id="IPR027417">
    <property type="entry name" value="P-loop_NTPase"/>
</dbReference>
<feature type="compositionally biased region" description="Acidic residues" evidence="5">
    <location>
        <begin position="1197"/>
        <end position="1212"/>
    </location>
</feature>
<keyword evidence="7" id="KW-1185">Reference proteome</keyword>
<feature type="domain" description="AAA+ ATPase" evidence="6">
    <location>
        <begin position="1389"/>
        <end position="1540"/>
    </location>
</feature>
<feature type="region of interest" description="Disordered" evidence="5">
    <location>
        <begin position="524"/>
        <end position="544"/>
    </location>
</feature>
<keyword evidence="2" id="KW-0547">Nucleotide-binding</keyword>
<sequence>MDSAEKKEEYPFADIFNEDEMERNFLLSKPTCFIVFGKPGTGKTTLARNIAQAWKCIRVEALSVLEEHIASETETGTMLQSMLVSGHSIPDELITKLILEKLKSPEVSHFGYIITEIPSLSQDTMNTLKQVEFIKNLELQPDVIINIKRGDYDLCQRISGQRQHSTTGYIYSREQWDPEIIESRRKRKKDSAKDGKVEEEEEEEEQEEEEAYMAEMQMVTELLQYLVQRPEDYLENIENAVKLYKDILLHSLEEVMAEHDPQYLIELDGNKSPEELFLTVIERLKYLNLRRAAIVTKLQSTEEEMNDIIDTEELFRTLGSYKLIAPRYRWHRSRWARSCPISLKEGNIYSGSADFAVSFLGKIYCLSSEETLKLFSLNPRPCLLPPMPIPPCKIFIFGPRSSGRTTLGSLIAEYFKGKVVDYAKLIQPRFNDAREKLIRDTIIEATNTAIKTVKEKLLMELKAKKQEEKALRELQTQYAKKEYEDFMDYKLFKSTDDLQSLGDDEVSQGTQKFSSLEIADEDKTRSENTIDVDTSEGVSTEESIGEVNENHPEVLLMIEDTLRHAKELNFEQPYEKHAELLDEVIKEITEDNKNRFPGAPKQGGWIVDNCPLIRDLWMAFIEKGVVPDLVISLTDGENNGKCFLNKMYLEKKTEIDTKILERLLDELQTKKKEEAEIRKAKEEEVRLEEEKRRMAEAVAKKAKDAEVPDNEAEEEVDVEDFEGHEESEASEIPEYSRGSLLPEGSEASEVPEAEHEPEAVPEPSEDISVEAEIQKGSKEVLEPEEVTETVVLPEFPPDAYPNVPEMEPIKEELNNYLVMWKNLEQMIGDNFIQILTLDISNKTPKELLQKVVETMQKPFQYAAWELNAEDYDEEAEDYQAEAEVDEDQEEEEEEEEEGEEKLKEKRRHLGDTKHFCPVVLKENFILQPGNTEEAVKYREKVYYFSTAEAKEKFLEHPEEYVAQDEPLKAPPIRICLLGPRGSGKTICGRKLAENFGIFHIQFDEFLQEKMLLKAERKYGPEFEEDSEEEQAIKQELEELAIQANMKVEEESTKKQLPDVQFTEEEDAIKLSLTENEPLPSEILDSILSEWWLKEPIRSTGFILDGFPRYPEEAQFLGERGFFPDAAVVIQVDDQDVFDRLLPTQVQKWKLKQCKKLERKKLIKYLKTKIKEDMIAKRRAELISERDRKRREEGIFRDDDDFSDEDPDDEEDIENILEEEFPKDEEEMSEEDEEQEGEATERLRSELGEKFETDMNNLQIIQEEFEKFLIPIITVNGARKIHIVQYVLNLKLKPLVENRASIFEKCYPVTTHLAHKMLAFTYKYMSSFGYWDPVKLSEGETIKPVENAENSLSAVIHRQYVYFLSSKQNKEKFMMNPIKYIRQPKPKATMPVRVMIVGPPKSGKTTVANKLASEYGLKRLSIGDALRNMLSNHPDTELSLMINWHLYKGMTVPDTLAVQALDISLMESVCNTIGVVIDGYPATTNQKNLLEERSIIPMIIFELDVPSKEIFKRLLLEKNMEQSTPYPLHNSTQIIAYKNAKYRKNVTEIRQFYQEQHQNWHVIDGFHSKWWVWNEVIKDIQQMNKYIQTYMERIKEGKAACIDKLCITPQELISRLGEFGQFCPVSLAESYELIDCSVTKSLEFAAEFRGHYYKMSSQETLNNKNFIFFTAGCLFLPAYSIIITEFLKQQSCQKFLMNPELYVPPLAPYPLPPDAMLPKRLTLSELRSRFPKCAELQGYCPVTYQDGKQKYEALVPGNLQYAVEYRGRIYICESEEKLQKFLRLPMQYWDQKLPYKLPPLKESIHLTSLPLPGYLEQGTATSLIKALNAAGCLKPKFPFLSVRRSVLLYVAFHLKAFNPKGSEYSKAKYKKKMEKFVERCELITYLSSKMTRKYKEPQFRAIDFDHKLQTFFSLRNIDPVTG</sequence>
<feature type="compositionally biased region" description="Polar residues" evidence="5">
    <location>
        <begin position="529"/>
        <end position="542"/>
    </location>
</feature>
<protein>
    <submittedName>
        <fullName evidence="8">Adenylate kinase 9 isoform X1</fullName>
    </submittedName>
</protein>
<dbReference type="GeneID" id="101831935"/>
<dbReference type="RefSeq" id="XP_040614141.1">
    <property type="nucleotide sequence ID" value="XM_040758207.1"/>
</dbReference>
<dbReference type="InterPro" id="IPR000850">
    <property type="entry name" value="Adenylat/UMP-CMP_kin"/>
</dbReference>
<evidence type="ECO:0000313" key="7">
    <source>
        <dbReference type="Proteomes" id="UP000886700"/>
    </source>
</evidence>
<evidence type="ECO:0000256" key="1">
    <source>
        <dbReference type="ARBA" id="ARBA00022679"/>
    </source>
</evidence>
<dbReference type="GO" id="GO:0016301">
    <property type="term" value="F:kinase activity"/>
    <property type="evidence" value="ECO:0007669"/>
    <property type="project" value="UniProtKB-KW"/>
</dbReference>
<feature type="compositionally biased region" description="Acidic residues" evidence="5">
    <location>
        <begin position="1217"/>
        <end position="1237"/>
    </location>
</feature>
<feature type="compositionally biased region" description="Acidic residues" evidence="5">
    <location>
        <begin position="707"/>
        <end position="731"/>
    </location>
</feature>
<dbReference type="Proteomes" id="UP000886700">
    <property type="component" value="Unplaced"/>
</dbReference>
<feature type="region of interest" description="Disordered" evidence="5">
    <location>
        <begin position="699"/>
        <end position="767"/>
    </location>
</feature>
<dbReference type="SUPFAM" id="SSF52540">
    <property type="entry name" value="P-loop containing nucleoside triphosphate hydrolases"/>
    <property type="match status" value="4"/>
</dbReference>